<dbReference type="InterPro" id="IPR031311">
    <property type="entry name" value="CHIT_BIND_RR_consensus"/>
</dbReference>
<organism evidence="6 7">
    <name type="scientific">Argiope bruennichi</name>
    <name type="common">Wasp spider</name>
    <name type="synonym">Aranea bruennichi</name>
    <dbReference type="NCBI Taxonomy" id="94029"/>
    <lineage>
        <taxon>Eukaryota</taxon>
        <taxon>Metazoa</taxon>
        <taxon>Ecdysozoa</taxon>
        <taxon>Arthropoda</taxon>
        <taxon>Chelicerata</taxon>
        <taxon>Arachnida</taxon>
        <taxon>Araneae</taxon>
        <taxon>Araneomorphae</taxon>
        <taxon>Entelegynae</taxon>
        <taxon>Araneoidea</taxon>
        <taxon>Araneidae</taxon>
        <taxon>Argiope</taxon>
    </lineage>
</organism>
<feature type="signal peptide" evidence="5">
    <location>
        <begin position="1"/>
        <end position="22"/>
    </location>
</feature>
<feature type="region of interest" description="Disordered" evidence="4">
    <location>
        <begin position="340"/>
        <end position="385"/>
    </location>
</feature>
<evidence type="ECO:0000256" key="2">
    <source>
        <dbReference type="ARBA" id="ARBA00022460"/>
    </source>
</evidence>
<comment type="caution">
    <text evidence="6">The sequence shown here is derived from an EMBL/GenBank/DDBJ whole genome shotgun (WGS) entry which is preliminary data.</text>
</comment>
<evidence type="ECO:0000256" key="5">
    <source>
        <dbReference type="SAM" id="SignalP"/>
    </source>
</evidence>
<feature type="compositionally biased region" description="Pro residues" evidence="4">
    <location>
        <begin position="165"/>
        <end position="288"/>
    </location>
</feature>
<feature type="compositionally biased region" description="Polar residues" evidence="4">
    <location>
        <begin position="340"/>
        <end position="350"/>
    </location>
</feature>
<name>A0A8T0E668_ARGBR</name>
<dbReference type="Pfam" id="PF00379">
    <property type="entry name" value="Chitin_bind_4"/>
    <property type="match status" value="1"/>
</dbReference>
<evidence type="ECO:0000256" key="1">
    <source>
        <dbReference type="ARBA" id="ARBA00002980"/>
    </source>
</evidence>
<dbReference type="EMBL" id="JABXBU010002230">
    <property type="protein sequence ID" value="KAF8766830.1"/>
    <property type="molecule type" value="Genomic_DNA"/>
</dbReference>
<dbReference type="PRINTS" id="PR00947">
    <property type="entry name" value="CUTICLE"/>
</dbReference>
<feature type="region of interest" description="Disordered" evidence="4">
    <location>
        <begin position="165"/>
        <end position="293"/>
    </location>
</feature>
<protein>
    <submittedName>
        <fullName evidence="6">Uncharacterized protein</fullName>
    </submittedName>
</protein>
<sequence length="385" mass="43965">MGALQVFFVLSVIIWENAGVHADKGYPKKPYGFGYNTDDGYGNTQHRYEYADPYYGGVKGSYGYYNADGVYRTVYYTADKGGFRAKIKTNEPDPLKYPQPKYPQPKYPQPKYPQPVYPKSYSYFHKYIPKYSKYPPPAYSQPQYPASSYPQPYYSPPAYPHPQYPPPPSYPQPKYPSPPAYPQPKYPPPAAYPQPKYPPPPSYPQPKYPPPPTYPQPKYPPPSYPQPKYPPQPSYPEPKYPPPPSYPQPKYPPKPKYPPPPAYKPEPKYPPPAAYPPQPKYPPPPAYKPEPKYHTLQPISQSLSTTHHLQPIPLNQSIHLLLPTLHSQNIRSLLIHQNQNIHNPSTTPTPKNFLHPKKEYPSPHPPKGKTSQAKYPTAPKFSPPS</sequence>
<feature type="region of interest" description="Disordered" evidence="4">
    <location>
        <begin position="87"/>
        <end position="110"/>
    </location>
</feature>
<dbReference type="InterPro" id="IPR000618">
    <property type="entry name" value="Insect_cuticle"/>
</dbReference>
<comment type="function">
    <text evidence="1">Component of the rigid cuticle of the spider.</text>
</comment>
<dbReference type="PROSITE" id="PS00233">
    <property type="entry name" value="CHIT_BIND_RR_1"/>
    <property type="match status" value="1"/>
</dbReference>
<keyword evidence="5" id="KW-0732">Signal</keyword>
<evidence type="ECO:0000313" key="6">
    <source>
        <dbReference type="EMBL" id="KAF8766830.1"/>
    </source>
</evidence>
<feature type="compositionally biased region" description="Pro residues" evidence="4">
    <location>
        <begin position="95"/>
        <end position="110"/>
    </location>
</feature>
<reference evidence="6" key="2">
    <citation type="submission" date="2020-06" db="EMBL/GenBank/DDBJ databases">
        <authorList>
            <person name="Sheffer M."/>
        </authorList>
    </citation>
    <scope>NUCLEOTIDE SEQUENCE</scope>
</reference>
<dbReference type="Proteomes" id="UP000807504">
    <property type="component" value="Unassembled WGS sequence"/>
</dbReference>
<reference evidence="6" key="1">
    <citation type="journal article" date="2020" name="bioRxiv">
        <title>Chromosome-level reference genome of the European wasp spider Argiope bruennichi: a resource for studies on range expansion and evolutionary adaptation.</title>
        <authorList>
            <person name="Sheffer M.M."/>
            <person name="Hoppe A."/>
            <person name="Krehenwinkel H."/>
            <person name="Uhl G."/>
            <person name="Kuss A.W."/>
            <person name="Jensen L."/>
            <person name="Jensen C."/>
            <person name="Gillespie R.G."/>
            <person name="Hoff K.J."/>
            <person name="Prost S."/>
        </authorList>
    </citation>
    <scope>NUCLEOTIDE SEQUENCE</scope>
</reference>
<evidence type="ECO:0000256" key="4">
    <source>
        <dbReference type="SAM" id="MobiDB-lite"/>
    </source>
</evidence>
<keyword evidence="7" id="KW-1185">Reference proteome</keyword>
<dbReference type="PROSITE" id="PS51155">
    <property type="entry name" value="CHIT_BIND_RR_2"/>
    <property type="match status" value="1"/>
</dbReference>
<proteinExistence type="predicted"/>
<evidence type="ECO:0000256" key="3">
    <source>
        <dbReference type="PROSITE-ProRule" id="PRU00497"/>
    </source>
</evidence>
<keyword evidence="2 3" id="KW-0193">Cuticle</keyword>
<gene>
    <name evidence="6" type="ORF">HNY73_019855</name>
</gene>
<feature type="chain" id="PRO_5035791727" evidence="5">
    <location>
        <begin position="23"/>
        <end position="385"/>
    </location>
</feature>
<dbReference type="GO" id="GO:0042302">
    <property type="term" value="F:structural constituent of cuticle"/>
    <property type="evidence" value="ECO:0007669"/>
    <property type="project" value="UniProtKB-UniRule"/>
</dbReference>
<evidence type="ECO:0000313" key="7">
    <source>
        <dbReference type="Proteomes" id="UP000807504"/>
    </source>
</evidence>
<dbReference type="AlphaFoldDB" id="A0A8T0E668"/>
<accession>A0A8T0E668</accession>